<reference evidence="8" key="1">
    <citation type="submission" date="2021-01" db="EMBL/GenBank/DDBJ databases">
        <authorList>
            <person name="Corre E."/>
            <person name="Pelletier E."/>
            <person name="Niang G."/>
            <person name="Scheremetjew M."/>
            <person name="Finn R."/>
            <person name="Kale V."/>
            <person name="Holt S."/>
            <person name="Cochrane G."/>
            <person name="Meng A."/>
            <person name="Brown T."/>
            <person name="Cohen L."/>
        </authorList>
    </citation>
    <scope>NUCLEOTIDE SEQUENCE</scope>
    <source>
        <strain evidence="8">CCMP1320</strain>
    </source>
</reference>
<evidence type="ECO:0000256" key="2">
    <source>
        <dbReference type="ARBA" id="ARBA00005369"/>
    </source>
</evidence>
<dbReference type="PANTHER" id="PTHR11579">
    <property type="entry name" value="PROTEIN-L-ISOASPARTATE O-METHYLTRANSFERASE"/>
    <property type="match status" value="1"/>
</dbReference>
<evidence type="ECO:0000256" key="5">
    <source>
        <dbReference type="ARBA" id="ARBA00022603"/>
    </source>
</evidence>
<evidence type="ECO:0000256" key="3">
    <source>
        <dbReference type="ARBA" id="ARBA00011890"/>
    </source>
</evidence>
<evidence type="ECO:0000256" key="4">
    <source>
        <dbReference type="ARBA" id="ARBA00022490"/>
    </source>
</evidence>
<dbReference type="NCBIfam" id="TIGR00080">
    <property type="entry name" value="pimt"/>
    <property type="match status" value="1"/>
</dbReference>
<dbReference type="InterPro" id="IPR029063">
    <property type="entry name" value="SAM-dependent_MTases_sf"/>
</dbReference>
<sequence>MSNGTGKMQKVGQHALVNSLVQQRLLASPRGIDAMKSVDRAAFIDNRFYNRMYAYADEPAPIGHGQTISAPHMHATVLKLLDAQLKPGHRVLDVGSGSGYLVAVFAKLVLPGGCVLGLEKVPELAQRSISNIQAACPELAAEQGKGWRVEHGNALSEVTKKEDPFHAIHVGAAADELPRILVDKLANGGRMVVPVGPRYTAQRLVTIDKDMDGRVHQRDGGLLVNYVPLTRPSELEDGYAP</sequence>
<dbReference type="AlphaFoldDB" id="A0A7S3QLL3"/>
<proteinExistence type="inferred from homology"/>
<evidence type="ECO:0000256" key="7">
    <source>
        <dbReference type="ARBA" id="ARBA00022691"/>
    </source>
</evidence>
<dbReference type="InterPro" id="IPR000682">
    <property type="entry name" value="PCMT"/>
</dbReference>
<dbReference type="SUPFAM" id="SSF53335">
    <property type="entry name" value="S-adenosyl-L-methionine-dependent methyltransferases"/>
    <property type="match status" value="1"/>
</dbReference>
<name>A0A7S3QLL3_DUNTE</name>
<dbReference type="CDD" id="cd02440">
    <property type="entry name" value="AdoMet_MTases"/>
    <property type="match status" value="1"/>
</dbReference>
<evidence type="ECO:0000256" key="1">
    <source>
        <dbReference type="ARBA" id="ARBA00004496"/>
    </source>
</evidence>
<dbReference type="Gene3D" id="3.40.50.150">
    <property type="entry name" value="Vaccinia Virus protein VP39"/>
    <property type="match status" value="1"/>
</dbReference>
<keyword evidence="5" id="KW-0489">Methyltransferase</keyword>
<gene>
    <name evidence="8" type="ORF">DTER00134_LOCUS1683</name>
</gene>
<dbReference type="GO" id="GO:0004719">
    <property type="term" value="F:protein-L-isoaspartate (D-aspartate) O-methyltransferase activity"/>
    <property type="evidence" value="ECO:0007669"/>
    <property type="project" value="UniProtKB-EC"/>
</dbReference>
<accession>A0A7S3QLL3</accession>
<dbReference type="GO" id="GO:0005737">
    <property type="term" value="C:cytoplasm"/>
    <property type="evidence" value="ECO:0007669"/>
    <property type="project" value="UniProtKB-SubCell"/>
</dbReference>
<dbReference type="Pfam" id="PF01135">
    <property type="entry name" value="PCMT"/>
    <property type="match status" value="1"/>
</dbReference>
<organism evidence="8">
    <name type="scientific">Dunaliella tertiolecta</name>
    <name type="common">Green alga</name>
    <dbReference type="NCBI Taxonomy" id="3047"/>
    <lineage>
        <taxon>Eukaryota</taxon>
        <taxon>Viridiplantae</taxon>
        <taxon>Chlorophyta</taxon>
        <taxon>core chlorophytes</taxon>
        <taxon>Chlorophyceae</taxon>
        <taxon>CS clade</taxon>
        <taxon>Chlamydomonadales</taxon>
        <taxon>Dunaliellaceae</taxon>
        <taxon>Dunaliella</taxon>
    </lineage>
</organism>
<comment type="similarity">
    <text evidence="2">Belongs to the methyltransferase superfamily. L-isoaspartyl/D-aspartyl protein methyltransferase family.</text>
</comment>
<evidence type="ECO:0000313" key="8">
    <source>
        <dbReference type="EMBL" id="CAE0486644.1"/>
    </source>
</evidence>
<protein>
    <recommendedName>
        <fullName evidence="3">protein-L-isoaspartate(D-aspartate) O-methyltransferase</fullName>
        <ecNumber evidence="3">2.1.1.77</ecNumber>
    </recommendedName>
</protein>
<dbReference type="PANTHER" id="PTHR11579:SF0">
    <property type="entry name" value="PROTEIN-L-ISOASPARTATE(D-ASPARTATE) O-METHYLTRANSFERASE"/>
    <property type="match status" value="1"/>
</dbReference>
<dbReference type="EC" id="2.1.1.77" evidence="3"/>
<keyword evidence="6" id="KW-0808">Transferase</keyword>
<keyword evidence="4" id="KW-0963">Cytoplasm</keyword>
<comment type="subcellular location">
    <subcellularLocation>
        <location evidence="1">Cytoplasm</location>
    </subcellularLocation>
</comment>
<dbReference type="GO" id="GO:0032259">
    <property type="term" value="P:methylation"/>
    <property type="evidence" value="ECO:0007669"/>
    <property type="project" value="UniProtKB-KW"/>
</dbReference>
<evidence type="ECO:0000256" key="6">
    <source>
        <dbReference type="ARBA" id="ARBA00022679"/>
    </source>
</evidence>
<dbReference type="EMBL" id="HBIP01003689">
    <property type="protein sequence ID" value="CAE0486644.1"/>
    <property type="molecule type" value="Transcribed_RNA"/>
</dbReference>
<keyword evidence="7" id="KW-0949">S-adenosyl-L-methionine</keyword>